<dbReference type="Pfam" id="PF00990">
    <property type="entry name" value="GGDEF"/>
    <property type="match status" value="1"/>
</dbReference>
<dbReference type="NCBIfam" id="TIGR00254">
    <property type="entry name" value="GGDEF"/>
    <property type="match status" value="1"/>
</dbReference>
<accession>A0A918RAH0</accession>
<reference evidence="4" key="2">
    <citation type="submission" date="2020-09" db="EMBL/GenBank/DDBJ databases">
        <authorList>
            <person name="Sun Q."/>
            <person name="Kim S."/>
        </authorList>
    </citation>
    <scope>NUCLEOTIDE SEQUENCE</scope>
    <source>
        <strain evidence="4">KCTC 32422</strain>
    </source>
</reference>
<reference evidence="4" key="1">
    <citation type="journal article" date="2014" name="Int. J. Syst. Evol. Microbiol.">
        <title>Complete genome sequence of Corynebacterium casei LMG S-19264T (=DSM 44701T), isolated from a smear-ripened cheese.</title>
        <authorList>
            <consortium name="US DOE Joint Genome Institute (JGI-PGF)"/>
            <person name="Walter F."/>
            <person name="Albersmeier A."/>
            <person name="Kalinowski J."/>
            <person name="Ruckert C."/>
        </authorList>
    </citation>
    <scope>NUCLEOTIDE SEQUENCE</scope>
    <source>
        <strain evidence="4">KCTC 32422</strain>
    </source>
</reference>
<dbReference type="Gene3D" id="3.30.70.270">
    <property type="match status" value="1"/>
</dbReference>
<dbReference type="PROSITE" id="PS50887">
    <property type="entry name" value="GGDEF"/>
    <property type="match status" value="1"/>
</dbReference>
<dbReference type="InterPro" id="IPR043128">
    <property type="entry name" value="Rev_trsase/Diguanyl_cyclase"/>
</dbReference>
<dbReference type="GO" id="GO:0052621">
    <property type="term" value="F:diguanylate cyclase activity"/>
    <property type="evidence" value="ECO:0007669"/>
    <property type="project" value="UniProtKB-EC"/>
</dbReference>
<proteinExistence type="predicted"/>
<name>A0A918RAH0_9SPHN</name>
<evidence type="ECO:0000256" key="2">
    <source>
        <dbReference type="ARBA" id="ARBA00034247"/>
    </source>
</evidence>
<dbReference type="FunFam" id="3.30.70.270:FF:000001">
    <property type="entry name" value="Diguanylate cyclase domain protein"/>
    <property type="match status" value="1"/>
</dbReference>
<evidence type="ECO:0000313" key="5">
    <source>
        <dbReference type="Proteomes" id="UP000634139"/>
    </source>
</evidence>
<evidence type="ECO:0000259" key="3">
    <source>
        <dbReference type="PROSITE" id="PS50887"/>
    </source>
</evidence>
<dbReference type="EMBL" id="BMZD01000002">
    <property type="protein sequence ID" value="GGZ91846.1"/>
    <property type="molecule type" value="Genomic_DNA"/>
</dbReference>
<dbReference type="EC" id="2.7.7.65" evidence="1"/>
<dbReference type="InterPro" id="IPR050469">
    <property type="entry name" value="Diguanylate_Cyclase"/>
</dbReference>
<dbReference type="Proteomes" id="UP000634139">
    <property type="component" value="Unassembled WGS sequence"/>
</dbReference>
<protein>
    <recommendedName>
        <fullName evidence="1">diguanylate cyclase</fullName>
        <ecNumber evidence="1">2.7.7.65</ecNumber>
    </recommendedName>
</protein>
<evidence type="ECO:0000256" key="1">
    <source>
        <dbReference type="ARBA" id="ARBA00012528"/>
    </source>
</evidence>
<dbReference type="CDD" id="cd01949">
    <property type="entry name" value="GGDEF"/>
    <property type="match status" value="1"/>
</dbReference>
<organism evidence="4 5">
    <name type="scientific">Novosphingobium arvoryzae</name>
    <dbReference type="NCBI Taxonomy" id="1256514"/>
    <lineage>
        <taxon>Bacteria</taxon>
        <taxon>Pseudomonadati</taxon>
        <taxon>Pseudomonadota</taxon>
        <taxon>Alphaproteobacteria</taxon>
        <taxon>Sphingomonadales</taxon>
        <taxon>Sphingomonadaceae</taxon>
        <taxon>Novosphingobium</taxon>
    </lineage>
</organism>
<dbReference type="RefSeq" id="WP_189539240.1">
    <property type="nucleotide sequence ID" value="NZ_BMZD01000002.1"/>
</dbReference>
<feature type="domain" description="GGDEF" evidence="3">
    <location>
        <begin position="241"/>
        <end position="376"/>
    </location>
</feature>
<comment type="catalytic activity">
    <reaction evidence="2">
        <text>2 GTP = 3',3'-c-di-GMP + 2 diphosphate</text>
        <dbReference type="Rhea" id="RHEA:24898"/>
        <dbReference type="ChEBI" id="CHEBI:33019"/>
        <dbReference type="ChEBI" id="CHEBI:37565"/>
        <dbReference type="ChEBI" id="CHEBI:58805"/>
        <dbReference type="EC" id="2.7.7.65"/>
    </reaction>
</comment>
<gene>
    <name evidence="4" type="primary">dgcB</name>
    <name evidence="4" type="ORF">GCM10011617_09030</name>
</gene>
<dbReference type="AlphaFoldDB" id="A0A918RAH0"/>
<evidence type="ECO:0000313" key="4">
    <source>
        <dbReference type="EMBL" id="GGZ91846.1"/>
    </source>
</evidence>
<comment type="caution">
    <text evidence="4">The sequence shown here is derived from an EMBL/GenBank/DDBJ whole genome shotgun (WGS) entry which is preliminary data.</text>
</comment>
<dbReference type="InterPro" id="IPR000160">
    <property type="entry name" value="GGDEF_dom"/>
</dbReference>
<keyword evidence="5" id="KW-1185">Reference proteome</keyword>
<dbReference type="SUPFAM" id="SSF55073">
    <property type="entry name" value="Nucleotide cyclase"/>
    <property type="match status" value="1"/>
</dbReference>
<dbReference type="InterPro" id="IPR029787">
    <property type="entry name" value="Nucleotide_cyclase"/>
</dbReference>
<dbReference type="PANTHER" id="PTHR45138:SF9">
    <property type="entry name" value="DIGUANYLATE CYCLASE DGCM-RELATED"/>
    <property type="match status" value="1"/>
</dbReference>
<dbReference type="PANTHER" id="PTHR45138">
    <property type="entry name" value="REGULATORY COMPONENTS OF SENSORY TRANSDUCTION SYSTEM"/>
    <property type="match status" value="1"/>
</dbReference>
<sequence length="383" mass="42767">MTAHDRSLHRPKGGLLGWLRLGQRAAAASATDEPPSPAAGRDRREALRQRTLEEIASFLTYHQLEVTVQTLTIAHNYLSGADPQLARLIDRQVQARKPVTIDWIEDVLSRSERSDELAMLTQLMQRLEASIEEFGKTSQDAQRATSDYNSALAEHVTELEQVTAAGAVISELATIAKVMLKRTRDIERQMVRSEAQTRALKRRLAETRRSAEEDHLTGLPNRRAFEVRYEEEYRQAFAAAEPLCVAFCDIDNFKRINDHHGHDAGDRVLKLVAESLSRISNDSCHVARHGGEEFVVLLRDVTPGDAFERLDKLRASLAERRLVNRATDVPFGQITFSAGIADVFAFPDRRAALKAADAALYRAKQGGRNRIEMAEPGDLAPAE</sequence>
<dbReference type="SMART" id="SM00267">
    <property type="entry name" value="GGDEF"/>
    <property type="match status" value="1"/>
</dbReference>